<sequence>MSISCQAQHAAGLINMYVWKTSVLLRYHHIVRLCEATPRVKLKPGMVQQCALLDLALANTEGQSEGRQQGEVAETWQDSSSRDLSWARGYTLALNHQSFNS</sequence>
<evidence type="ECO:0000313" key="2">
    <source>
        <dbReference type="Proteomes" id="UP000045706"/>
    </source>
</evidence>
<accession>A0A0G4KVQ3</accession>
<dbReference type="Proteomes" id="UP000045706">
    <property type="component" value="Unassembled WGS sequence"/>
</dbReference>
<dbReference type="AlphaFoldDB" id="A0A0G4KVQ3"/>
<name>A0A0G4KVQ3_VERLO</name>
<protein>
    <submittedName>
        <fullName evidence="1">Uncharacterized protein</fullName>
    </submittedName>
</protein>
<organism evidence="1 2">
    <name type="scientific">Verticillium longisporum</name>
    <name type="common">Verticillium dahliae var. longisporum</name>
    <dbReference type="NCBI Taxonomy" id="100787"/>
    <lineage>
        <taxon>Eukaryota</taxon>
        <taxon>Fungi</taxon>
        <taxon>Dikarya</taxon>
        <taxon>Ascomycota</taxon>
        <taxon>Pezizomycotina</taxon>
        <taxon>Sordariomycetes</taxon>
        <taxon>Hypocreomycetidae</taxon>
        <taxon>Glomerellales</taxon>
        <taxon>Plectosphaerellaceae</taxon>
        <taxon>Verticillium</taxon>
    </lineage>
</organism>
<proteinExistence type="predicted"/>
<gene>
    <name evidence="1" type="ORF">BN1723_002040</name>
</gene>
<dbReference type="EMBL" id="CVQI01004446">
    <property type="protein sequence ID" value="CRK13822.1"/>
    <property type="molecule type" value="Genomic_DNA"/>
</dbReference>
<evidence type="ECO:0000313" key="1">
    <source>
        <dbReference type="EMBL" id="CRK13822.1"/>
    </source>
</evidence>
<reference evidence="2" key="1">
    <citation type="submission" date="2015-05" db="EMBL/GenBank/DDBJ databases">
        <authorList>
            <person name="Fogelqvist Johan"/>
        </authorList>
    </citation>
    <scope>NUCLEOTIDE SEQUENCE [LARGE SCALE GENOMIC DNA]</scope>
</reference>